<gene>
    <name evidence="2" type="ORF">ACFQ1S_20310</name>
</gene>
<name>A0ABW3MES1_9PSEU</name>
<proteinExistence type="predicted"/>
<dbReference type="InterPro" id="IPR003812">
    <property type="entry name" value="Fido"/>
</dbReference>
<dbReference type="PROSITE" id="PS51459">
    <property type="entry name" value="FIDO"/>
    <property type="match status" value="1"/>
</dbReference>
<dbReference type="InterPro" id="IPR036597">
    <property type="entry name" value="Fido-like_dom_sf"/>
</dbReference>
<dbReference type="PANTHER" id="PTHR13504:SF38">
    <property type="entry name" value="FIDO DOMAIN-CONTAINING PROTEIN"/>
    <property type="match status" value="1"/>
</dbReference>
<comment type="caution">
    <text evidence="2">The sequence shown here is derived from an EMBL/GenBank/DDBJ whole genome shotgun (WGS) entry which is preliminary data.</text>
</comment>
<evidence type="ECO:0000313" key="3">
    <source>
        <dbReference type="Proteomes" id="UP001597045"/>
    </source>
</evidence>
<dbReference type="Pfam" id="PF02661">
    <property type="entry name" value="Fic"/>
    <property type="match status" value="1"/>
</dbReference>
<dbReference type="EMBL" id="JBHTIS010001212">
    <property type="protein sequence ID" value="MFD1047709.1"/>
    <property type="molecule type" value="Genomic_DNA"/>
</dbReference>
<sequence>MLFASPDLDAADEWVLDLIEDQHRRLRLLLAGPRRWWGLLRRMALALSVRGSNLIEGFTVSVDDAFAIVDDLEPAEASELAWRAVRGYRDAMTYTLQLAEEPLDLSVPTLRALHFMTQQYDLSKWPGRYRPGDVYVYDGRNQMTVYVGPNAREVPDLVDELVEDVIGAESTPLLVRASMAHLNFVMIHPFKDGNGRMARCLQTLVLACDERFAAPEFVSIEEYLGDNTQEYYRVLAQVGGGVWDPRGDTRPWIRFCLTAHYRQALVIERRAEVASRLWVRAEEEAERAGLPERCVQPLTYSMLGRVLRNVTYRQLTDGVTQNLAGRDLTELVRADLLDARGEKRGRYYVPSTRMSAVAREISESVGLKLSLDANPYEMAPT</sequence>
<dbReference type="PANTHER" id="PTHR13504">
    <property type="entry name" value="FIDO DOMAIN-CONTAINING PROTEIN DDB_G0283145"/>
    <property type="match status" value="1"/>
</dbReference>
<dbReference type="SUPFAM" id="SSF140931">
    <property type="entry name" value="Fic-like"/>
    <property type="match status" value="1"/>
</dbReference>
<organism evidence="2 3">
    <name type="scientific">Kibdelosporangium lantanae</name>
    <dbReference type="NCBI Taxonomy" id="1497396"/>
    <lineage>
        <taxon>Bacteria</taxon>
        <taxon>Bacillati</taxon>
        <taxon>Actinomycetota</taxon>
        <taxon>Actinomycetes</taxon>
        <taxon>Pseudonocardiales</taxon>
        <taxon>Pseudonocardiaceae</taxon>
        <taxon>Kibdelosporangium</taxon>
    </lineage>
</organism>
<dbReference type="InterPro" id="IPR040198">
    <property type="entry name" value="Fido_containing"/>
</dbReference>
<protein>
    <submittedName>
        <fullName evidence="2">Fic family protein</fullName>
    </submittedName>
</protein>
<keyword evidence="3" id="KW-1185">Reference proteome</keyword>
<accession>A0ABW3MES1</accession>
<evidence type="ECO:0000313" key="2">
    <source>
        <dbReference type="EMBL" id="MFD1047709.1"/>
    </source>
</evidence>
<evidence type="ECO:0000259" key="1">
    <source>
        <dbReference type="PROSITE" id="PS51459"/>
    </source>
</evidence>
<reference evidence="3" key="1">
    <citation type="journal article" date="2019" name="Int. J. Syst. Evol. Microbiol.">
        <title>The Global Catalogue of Microorganisms (GCM) 10K type strain sequencing project: providing services to taxonomists for standard genome sequencing and annotation.</title>
        <authorList>
            <consortium name="The Broad Institute Genomics Platform"/>
            <consortium name="The Broad Institute Genome Sequencing Center for Infectious Disease"/>
            <person name="Wu L."/>
            <person name="Ma J."/>
        </authorList>
    </citation>
    <scope>NUCLEOTIDE SEQUENCE [LARGE SCALE GENOMIC DNA]</scope>
    <source>
        <strain evidence="3">JCM 31486</strain>
    </source>
</reference>
<feature type="domain" description="Fido" evidence="1">
    <location>
        <begin position="105"/>
        <end position="258"/>
    </location>
</feature>
<dbReference type="Gene3D" id="1.10.3290.10">
    <property type="entry name" value="Fido-like domain"/>
    <property type="match status" value="1"/>
</dbReference>
<dbReference type="Proteomes" id="UP001597045">
    <property type="component" value="Unassembled WGS sequence"/>
</dbReference>